<feature type="signal peptide" evidence="1">
    <location>
        <begin position="1"/>
        <end position="24"/>
    </location>
</feature>
<feature type="chain" id="PRO_5022734835" evidence="1">
    <location>
        <begin position="25"/>
        <end position="118"/>
    </location>
</feature>
<dbReference type="Pfam" id="PF05305">
    <property type="entry name" value="DUF732"/>
    <property type="match status" value="1"/>
</dbReference>
<evidence type="ECO:0000259" key="2">
    <source>
        <dbReference type="Pfam" id="PF05305"/>
    </source>
</evidence>
<organism evidence="3 4">
    <name type="scientific">Mycobacterium simiae</name>
    <name type="common">Mycobacterium habana</name>
    <dbReference type="NCBI Taxonomy" id="1784"/>
    <lineage>
        <taxon>Bacteria</taxon>
        <taxon>Bacillati</taxon>
        <taxon>Actinomycetota</taxon>
        <taxon>Actinomycetes</taxon>
        <taxon>Mycobacteriales</taxon>
        <taxon>Mycobacteriaceae</taxon>
        <taxon>Mycobacterium</taxon>
        <taxon>Mycobacterium simiae complex</taxon>
    </lineage>
</organism>
<accession>A0A5B1BUD8</accession>
<reference evidence="3 4" key="1">
    <citation type="submission" date="2019-09" db="EMBL/GenBank/DDBJ databases">
        <title>Report of infection by Mycobacterium simiae a patient suffering from pulmonary tuberculosis.</title>
        <authorList>
            <person name="Mohanty P.S."/>
            <person name="Bansal A.K."/>
            <person name="Singh H."/>
            <person name="Sharma S."/>
            <person name="Patil S.A."/>
            <person name="Upadhaya P."/>
            <person name="Singh P.K."/>
            <person name="Kumar D."/>
            <person name="Kumar S."/>
            <person name="Singh R.K."/>
            <person name="Chaudhary B."/>
        </authorList>
    </citation>
    <scope>NUCLEOTIDE SEQUENCE [LARGE SCALE GENOMIC DNA]</scope>
    <source>
        <strain evidence="3 4">JAL-560-SIM</strain>
    </source>
</reference>
<dbReference type="OrthoDB" id="4734115at2"/>
<keyword evidence="4" id="KW-1185">Reference proteome</keyword>
<keyword evidence="1" id="KW-0732">Signal</keyword>
<proteinExistence type="predicted"/>
<feature type="domain" description="DUF732" evidence="2">
    <location>
        <begin position="49"/>
        <end position="106"/>
    </location>
</feature>
<evidence type="ECO:0000313" key="3">
    <source>
        <dbReference type="EMBL" id="KAA1250749.1"/>
    </source>
</evidence>
<gene>
    <name evidence="3" type="ORF">F0Q45_07925</name>
</gene>
<dbReference type="EMBL" id="VTZN01000033">
    <property type="protein sequence ID" value="KAA1250749.1"/>
    <property type="molecule type" value="Genomic_DNA"/>
</dbReference>
<evidence type="ECO:0000256" key="1">
    <source>
        <dbReference type="SAM" id="SignalP"/>
    </source>
</evidence>
<dbReference type="RefSeq" id="WP_149653417.1">
    <property type="nucleotide sequence ID" value="NZ_VTZN01000033.1"/>
</dbReference>
<dbReference type="AlphaFoldDB" id="A0A5B1BUD8"/>
<sequence length="118" mass="12634">MGSKMFAAAAIAISITVPLTSAHADTVDSQLLGNIHSINYPSLSTLVDATPEVVVKTGRSVCSMLDQGYGFLAVRGMILDRLAMYGDNRNYYAGLFGVYAVQSYCPAHQEDSGFNGNY</sequence>
<dbReference type="InterPro" id="IPR007969">
    <property type="entry name" value="DUF732"/>
</dbReference>
<name>A0A5B1BUD8_MYCSI</name>
<evidence type="ECO:0000313" key="4">
    <source>
        <dbReference type="Proteomes" id="UP000324701"/>
    </source>
</evidence>
<protein>
    <submittedName>
        <fullName evidence="3">DUF732 domain-containing protein</fullName>
    </submittedName>
</protein>
<comment type="caution">
    <text evidence="3">The sequence shown here is derived from an EMBL/GenBank/DDBJ whole genome shotgun (WGS) entry which is preliminary data.</text>
</comment>
<dbReference type="Proteomes" id="UP000324701">
    <property type="component" value="Unassembled WGS sequence"/>
</dbReference>